<dbReference type="EMBL" id="BQXS01006556">
    <property type="protein sequence ID" value="GKT20514.1"/>
    <property type="molecule type" value="Genomic_DNA"/>
</dbReference>
<evidence type="ECO:0000313" key="2">
    <source>
        <dbReference type="EMBL" id="GKT20514.1"/>
    </source>
</evidence>
<feature type="signal peptide" evidence="1">
    <location>
        <begin position="1"/>
        <end position="19"/>
    </location>
</feature>
<dbReference type="Proteomes" id="UP001057375">
    <property type="component" value="Unassembled WGS sequence"/>
</dbReference>
<comment type="caution">
    <text evidence="2">The sequence shown here is derived from an EMBL/GenBank/DDBJ whole genome shotgun (WGS) entry which is preliminary data.</text>
</comment>
<reference evidence="2" key="1">
    <citation type="submission" date="2022-03" db="EMBL/GenBank/DDBJ databases">
        <title>Draft genome sequence of Aduncisulcus paluster, a free-living microaerophilic Fornicata.</title>
        <authorList>
            <person name="Yuyama I."/>
            <person name="Kume K."/>
            <person name="Tamura T."/>
            <person name="Inagaki Y."/>
            <person name="Hashimoto T."/>
        </authorList>
    </citation>
    <scope>NUCLEOTIDE SEQUENCE</scope>
    <source>
        <strain evidence="2">NY0171</strain>
    </source>
</reference>
<sequence>TRLGCAMFWLALHCLSTIASDSPVLLSASSTVSRKSVTDIVVTA</sequence>
<accession>A0ABQ5JWX1</accession>
<organism evidence="2 3">
    <name type="scientific">Aduncisulcus paluster</name>
    <dbReference type="NCBI Taxonomy" id="2918883"/>
    <lineage>
        <taxon>Eukaryota</taxon>
        <taxon>Metamonada</taxon>
        <taxon>Carpediemonas-like organisms</taxon>
        <taxon>Aduncisulcus</taxon>
    </lineage>
</organism>
<evidence type="ECO:0000256" key="1">
    <source>
        <dbReference type="SAM" id="SignalP"/>
    </source>
</evidence>
<gene>
    <name evidence="2" type="ORF">ADUPG1_004412</name>
</gene>
<feature type="non-terminal residue" evidence="2">
    <location>
        <position position="1"/>
    </location>
</feature>
<feature type="chain" id="PRO_5046457374" evidence="1">
    <location>
        <begin position="20"/>
        <end position="44"/>
    </location>
</feature>
<protein>
    <submittedName>
        <fullName evidence="2">Uncharacterized protein</fullName>
    </submittedName>
</protein>
<proteinExistence type="predicted"/>
<name>A0ABQ5JWX1_9EUKA</name>
<keyword evidence="1" id="KW-0732">Signal</keyword>
<evidence type="ECO:0000313" key="3">
    <source>
        <dbReference type="Proteomes" id="UP001057375"/>
    </source>
</evidence>
<keyword evidence="3" id="KW-1185">Reference proteome</keyword>